<proteinExistence type="predicted"/>
<dbReference type="RefSeq" id="WP_184979718.1">
    <property type="nucleotide sequence ID" value="NZ_JACHNE010000001.1"/>
</dbReference>
<dbReference type="AlphaFoldDB" id="A0A7W9GY47"/>
<feature type="region of interest" description="Disordered" evidence="1">
    <location>
        <begin position="1"/>
        <end position="33"/>
    </location>
</feature>
<sequence>MVAEADELHPAAVEEMVDRAPRPRAGPAGPAAREEVLERGHVPLSGGRQAGTVPEPCHPVVTAVARHQGRAGADRVHDEACLVQPVLGARPGVALGDPGVLERDDGRRRAVDGGEVEGVAVGVR</sequence>
<reference evidence="2 3" key="1">
    <citation type="submission" date="2020-08" db="EMBL/GenBank/DDBJ databases">
        <title>Sequencing the genomes of 1000 actinobacteria strains.</title>
        <authorList>
            <person name="Klenk H.-P."/>
        </authorList>
    </citation>
    <scope>NUCLEOTIDE SEQUENCE [LARGE SCALE GENOMIC DNA]</scope>
    <source>
        <strain evidence="2 3">DSM 40084</strain>
    </source>
</reference>
<dbReference type="EMBL" id="JACHNE010000001">
    <property type="protein sequence ID" value="MBB5792213.1"/>
    <property type="molecule type" value="Genomic_DNA"/>
</dbReference>
<organism evidence="2 3">
    <name type="scientific">Streptomyces caelestis</name>
    <dbReference type="NCBI Taxonomy" id="36816"/>
    <lineage>
        <taxon>Bacteria</taxon>
        <taxon>Bacillati</taxon>
        <taxon>Actinomycetota</taxon>
        <taxon>Actinomycetes</taxon>
        <taxon>Kitasatosporales</taxon>
        <taxon>Streptomycetaceae</taxon>
        <taxon>Streptomyces</taxon>
    </lineage>
</organism>
<evidence type="ECO:0000313" key="2">
    <source>
        <dbReference type="EMBL" id="MBB5792213.1"/>
    </source>
</evidence>
<gene>
    <name evidence="2" type="ORF">HDA41_000177</name>
</gene>
<evidence type="ECO:0000256" key="1">
    <source>
        <dbReference type="SAM" id="MobiDB-lite"/>
    </source>
</evidence>
<keyword evidence="3" id="KW-1185">Reference proteome</keyword>
<protein>
    <submittedName>
        <fullName evidence="2">Uncharacterized protein</fullName>
    </submittedName>
</protein>
<evidence type="ECO:0000313" key="3">
    <source>
        <dbReference type="Proteomes" id="UP000590647"/>
    </source>
</evidence>
<comment type="caution">
    <text evidence="2">The sequence shown here is derived from an EMBL/GenBank/DDBJ whole genome shotgun (WGS) entry which is preliminary data.</text>
</comment>
<accession>A0A7W9GY47</accession>
<dbReference type="Proteomes" id="UP000590647">
    <property type="component" value="Unassembled WGS sequence"/>
</dbReference>
<name>A0A7W9GY47_9ACTN</name>